<keyword evidence="3" id="KW-1185">Reference proteome</keyword>
<organism evidence="2 3">
    <name type="scientific">Bacillus bingmayongensis</name>
    <dbReference type="NCBI Taxonomy" id="1150157"/>
    <lineage>
        <taxon>Bacteria</taxon>
        <taxon>Bacillati</taxon>
        <taxon>Bacillota</taxon>
        <taxon>Bacilli</taxon>
        <taxon>Bacillales</taxon>
        <taxon>Bacillaceae</taxon>
        <taxon>Bacillus</taxon>
    </lineage>
</organism>
<sequence length="265" mass="29859">MKYSNLKGGMFVRHALITAGTKGLGKQVTEKLLAKGYSVTVTYHSDVRAAQVIREKYKHIEERLQFVQADVTKKEDLHKMVEEAMDRFGKIDFLINNAGPYVFERKNLIDYEEDEWDEMIQGNLTAVFRLLKLVVPIMRKQHFGRIINYGFQGADSAPGWMYRSAFAAAKVGLVSLTKTIAYEEAEHGITSNMVCPGDIVGEMKEATIQEARTMKDSRTPIGRPGTGEDIARTIAFLCEEDSDMITGTIIEVTGAVDVIHRYRQK</sequence>
<evidence type="ECO:0000313" key="3">
    <source>
        <dbReference type="Proteomes" id="UP001291930"/>
    </source>
</evidence>
<name>A0ABU5JQZ1_9BACI</name>
<dbReference type="InterPro" id="IPR050259">
    <property type="entry name" value="SDR"/>
</dbReference>
<dbReference type="CDD" id="cd05233">
    <property type="entry name" value="SDR_c"/>
    <property type="match status" value="1"/>
</dbReference>
<accession>A0ABU5JQZ1</accession>
<dbReference type="RefSeq" id="WP_081584774.1">
    <property type="nucleotide sequence ID" value="NZ_JAXOVW010000002.1"/>
</dbReference>
<dbReference type="InterPro" id="IPR002347">
    <property type="entry name" value="SDR_fam"/>
</dbReference>
<dbReference type="Proteomes" id="UP001291930">
    <property type="component" value="Unassembled WGS sequence"/>
</dbReference>
<dbReference type="InterPro" id="IPR036291">
    <property type="entry name" value="NAD(P)-bd_dom_sf"/>
</dbReference>
<dbReference type="Gene3D" id="3.40.50.720">
    <property type="entry name" value="NAD(P)-binding Rossmann-like Domain"/>
    <property type="match status" value="1"/>
</dbReference>
<dbReference type="PANTHER" id="PTHR42879">
    <property type="entry name" value="3-OXOACYL-(ACYL-CARRIER-PROTEIN) REDUCTASE"/>
    <property type="match status" value="1"/>
</dbReference>
<dbReference type="PRINTS" id="PR00080">
    <property type="entry name" value="SDRFAMILY"/>
</dbReference>
<dbReference type="EMBL" id="JAXOVW010000002">
    <property type="protein sequence ID" value="MDZ5605784.1"/>
    <property type="molecule type" value="Genomic_DNA"/>
</dbReference>
<dbReference type="PRINTS" id="PR00081">
    <property type="entry name" value="GDHRDH"/>
</dbReference>
<comment type="caution">
    <text evidence="2">The sequence shown here is derived from an EMBL/GenBank/DDBJ whole genome shotgun (WGS) entry which is preliminary data.</text>
</comment>
<dbReference type="SUPFAM" id="SSF51735">
    <property type="entry name" value="NAD(P)-binding Rossmann-fold domains"/>
    <property type="match status" value="1"/>
</dbReference>
<evidence type="ECO:0000256" key="1">
    <source>
        <dbReference type="ARBA" id="ARBA00006484"/>
    </source>
</evidence>
<evidence type="ECO:0000313" key="2">
    <source>
        <dbReference type="EMBL" id="MDZ5605784.1"/>
    </source>
</evidence>
<dbReference type="PANTHER" id="PTHR42879:SF2">
    <property type="entry name" value="3-OXOACYL-[ACYL-CARRIER-PROTEIN] REDUCTASE FABG"/>
    <property type="match status" value="1"/>
</dbReference>
<gene>
    <name evidence="2" type="ORF">U2I54_01305</name>
</gene>
<dbReference type="Pfam" id="PF13561">
    <property type="entry name" value="adh_short_C2"/>
    <property type="match status" value="1"/>
</dbReference>
<proteinExistence type="inferred from homology"/>
<reference evidence="3" key="1">
    <citation type="submission" date="2023-11" db="EMBL/GenBank/DDBJ databases">
        <title>Genome Sequence of Bacillus pseudomycoides stain BUPM19.</title>
        <authorList>
            <person name="Farhat A."/>
        </authorList>
    </citation>
    <scope>NUCLEOTIDE SEQUENCE [LARGE SCALE GENOMIC DNA]</scope>
    <source>
        <strain evidence="3">BUPM19</strain>
    </source>
</reference>
<comment type="similarity">
    <text evidence="1">Belongs to the short-chain dehydrogenases/reductases (SDR) family.</text>
</comment>
<protein>
    <submittedName>
        <fullName evidence="2">SDR family oxidoreductase</fullName>
    </submittedName>
</protein>